<dbReference type="RefSeq" id="WP_232468435.1">
    <property type="nucleotide sequence ID" value="NZ_CP021904.1"/>
</dbReference>
<dbReference type="EMBL" id="FUYV01000025">
    <property type="protein sequence ID" value="SKC23991.1"/>
    <property type="molecule type" value="Genomic_DNA"/>
</dbReference>
<feature type="chain" id="PRO_5010541936" description="DUF3108 domain-containing protein" evidence="1">
    <location>
        <begin position="25"/>
        <end position="266"/>
    </location>
</feature>
<dbReference type="Proteomes" id="UP000191055">
    <property type="component" value="Unassembled WGS sequence"/>
</dbReference>
<evidence type="ECO:0000256" key="1">
    <source>
        <dbReference type="SAM" id="SignalP"/>
    </source>
</evidence>
<dbReference type="STRING" id="889453.SAMN03080601_03279"/>
<reference evidence="2 3" key="1">
    <citation type="submission" date="2017-02" db="EMBL/GenBank/DDBJ databases">
        <authorList>
            <person name="Peterson S.W."/>
        </authorList>
    </citation>
    <scope>NUCLEOTIDE SEQUENCE [LARGE SCALE GENOMIC DNA]</scope>
    <source>
        <strain evidence="2 3">DSM 24412</strain>
    </source>
</reference>
<evidence type="ECO:0000313" key="3">
    <source>
        <dbReference type="Proteomes" id="UP000191055"/>
    </source>
</evidence>
<evidence type="ECO:0008006" key="4">
    <source>
        <dbReference type="Google" id="ProtNLM"/>
    </source>
</evidence>
<feature type="signal peptide" evidence="1">
    <location>
        <begin position="1"/>
        <end position="24"/>
    </location>
</feature>
<organism evidence="2 3">
    <name type="scientific">Alkalitalea saponilacus</name>
    <dbReference type="NCBI Taxonomy" id="889453"/>
    <lineage>
        <taxon>Bacteria</taxon>
        <taxon>Pseudomonadati</taxon>
        <taxon>Bacteroidota</taxon>
        <taxon>Bacteroidia</taxon>
        <taxon>Marinilabiliales</taxon>
        <taxon>Marinilabiliaceae</taxon>
        <taxon>Alkalitalea</taxon>
    </lineage>
</organism>
<dbReference type="InterPro" id="IPR021457">
    <property type="entry name" value="DUF3108"/>
</dbReference>
<protein>
    <recommendedName>
        <fullName evidence="4">DUF3108 domain-containing protein</fullName>
    </recommendedName>
</protein>
<dbReference type="Pfam" id="PF11306">
    <property type="entry name" value="DUF3108"/>
    <property type="match status" value="1"/>
</dbReference>
<accession>A0A1T5HTW8</accession>
<sequence length="266" mass="30653">MGTIKPILYIIFFLMAIMSDTASASNSPKTPNRPAYGPGEELHYIMSYGFITGGRGVLSVKDTILNGRHVHHLVGAANTVGLADRVFRVRNVYESFIDPKTDFPVKAIRNVREGSYRRYNEVLFDHGPDSTFIISQRTGEKYVYPNIYDIVAAFYVARKHHFNDDMVEGQVMEFMTYFSDEEFPLRIRYRGIEVINTRFGKVECYKFSPVTEVGRAFKTEDDMHVWITRDANRVPIRIRFNLRVGAFVCDLENFRGLQHPFSSIVH</sequence>
<dbReference type="AlphaFoldDB" id="A0A1T5HTW8"/>
<evidence type="ECO:0000313" key="2">
    <source>
        <dbReference type="EMBL" id="SKC23991.1"/>
    </source>
</evidence>
<keyword evidence="1" id="KW-0732">Signal</keyword>
<gene>
    <name evidence="2" type="ORF">SAMN03080601_03279</name>
</gene>
<name>A0A1T5HTW8_9BACT</name>
<proteinExistence type="predicted"/>
<keyword evidence="3" id="KW-1185">Reference proteome</keyword>